<keyword evidence="1" id="KW-0812">Transmembrane</keyword>
<gene>
    <name evidence="2" type="ORF">DEA37_0000977</name>
</gene>
<evidence type="ECO:0000313" key="2">
    <source>
        <dbReference type="EMBL" id="KAA3675531.1"/>
    </source>
</evidence>
<organism evidence="2 3">
    <name type="scientific">Paragonimus westermani</name>
    <dbReference type="NCBI Taxonomy" id="34504"/>
    <lineage>
        <taxon>Eukaryota</taxon>
        <taxon>Metazoa</taxon>
        <taxon>Spiralia</taxon>
        <taxon>Lophotrochozoa</taxon>
        <taxon>Platyhelminthes</taxon>
        <taxon>Trematoda</taxon>
        <taxon>Digenea</taxon>
        <taxon>Plagiorchiida</taxon>
        <taxon>Troglotremata</taxon>
        <taxon>Troglotrematidae</taxon>
        <taxon>Paragonimus</taxon>
    </lineage>
</organism>
<keyword evidence="1" id="KW-0472">Membrane</keyword>
<sequence>MPASRLHTEHSAEDAADWRLVRGGQMMTWHSEVMLKLVQRSTSTSTDNGITGLFFLFTIVLSIGGSHCSVAVCDDNNGVEQSPRERSWPSRRAARAKIRHDLSFPIILTDDEEIFLNAYFPVRQNAIASGFATAAVICGLITVVWAVLFRSTLAEPLNLLVAKDEPWKVRLLLRELGTAEHEKYVSFILPKNSRDNSLEETVEILRSISGDKSSLFNTRYQCLKLAKSDDDYVTYASVVNRECQRFKFGSPTED</sequence>
<proteinExistence type="predicted"/>
<dbReference type="EMBL" id="QNGE01002469">
    <property type="protein sequence ID" value="KAA3675531.1"/>
    <property type="molecule type" value="Genomic_DNA"/>
</dbReference>
<keyword evidence="3" id="KW-1185">Reference proteome</keyword>
<name>A0A5J4NJC1_9TREM</name>
<feature type="transmembrane region" description="Helical" evidence="1">
    <location>
        <begin position="50"/>
        <end position="72"/>
    </location>
</feature>
<protein>
    <submittedName>
        <fullName evidence="2">Uncharacterized protein</fullName>
    </submittedName>
</protein>
<dbReference type="Proteomes" id="UP000324629">
    <property type="component" value="Unassembled WGS sequence"/>
</dbReference>
<dbReference type="AlphaFoldDB" id="A0A5J4NJC1"/>
<feature type="transmembrane region" description="Helical" evidence="1">
    <location>
        <begin position="126"/>
        <end position="149"/>
    </location>
</feature>
<evidence type="ECO:0000256" key="1">
    <source>
        <dbReference type="SAM" id="Phobius"/>
    </source>
</evidence>
<reference evidence="2 3" key="1">
    <citation type="journal article" date="2019" name="Gigascience">
        <title>Whole-genome sequence of the oriental lung fluke Paragonimus westermani.</title>
        <authorList>
            <person name="Oey H."/>
            <person name="Zakrzewski M."/>
            <person name="Narain K."/>
            <person name="Devi K.R."/>
            <person name="Agatsuma T."/>
            <person name="Nawaratna S."/>
            <person name="Gobert G.N."/>
            <person name="Jones M.K."/>
            <person name="Ragan M.A."/>
            <person name="McManus D.P."/>
            <person name="Krause L."/>
        </authorList>
    </citation>
    <scope>NUCLEOTIDE SEQUENCE [LARGE SCALE GENOMIC DNA]</scope>
    <source>
        <strain evidence="2 3">IND2009</strain>
    </source>
</reference>
<evidence type="ECO:0000313" key="3">
    <source>
        <dbReference type="Proteomes" id="UP000324629"/>
    </source>
</evidence>
<keyword evidence="1" id="KW-1133">Transmembrane helix</keyword>
<comment type="caution">
    <text evidence="2">The sequence shown here is derived from an EMBL/GenBank/DDBJ whole genome shotgun (WGS) entry which is preliminary data.</text>
</comment>
<accession>A0A5J4NJC1</accession>